<comment type="similarity">
    <text evidence="1">Belongs to the peptidase M20 family.</text>
</comment>
<dbReference type="PANTHER" id="PTHR32494">
    <property type="entry name" value="ALLANTOATE DEIMINASE-RELATED"/>
    <property type="match status" value="1"/>
</dbReference>
<dbReference type="SUPFAM" id="SSF53187">
    <property type="entry name" value="Zn-dependent exopeptidases"/>
    <property type="match status" value="1"/>
</dbReference>
<protein>
    <submittedName>
        <fullName evidence="5">Zn-dependent hydrolase</fullName>
    </submittedName>
</protein>
<dbReference type="Pfam" id="PF01546">
    <property type="entry name" value="Peptidase_M20"/>
    <property type="match status" value="1"/>
</dbReference>
<feature type="binding site" evidence="4">
    <location>
        <position position="292"/>
    </location>
    <ligand>
        <name>allantoate</name>
        <dbReference type="ChEBI" id="CHEBI:17536"/>
    </ligand>
</feature>
<dbReference type="InterPro" id="IPR002933">
    <property type="entry name" value="Peptidase_M20"/>
</dbReference>
<feature type="binding site" evidence="3">
    <location>
        <position position="131"/>
    </location>
    <ligand>
        <name>Zn(2+)</name>
        <dbReference type="ChEBI" id="CHEBI:29105"/>
        <label>2</label>
    </ligand>
</feature>
<dbReference type="KEGG" id="palr:HGI30_18885"/>
<accession>A0A6H2H483</accession>
<keyword evidence="6" id="KW-1185">Reference proteome</keyword>
<dbReference type="AlphaFoldDB" id="A0A6H2H483"/>
<gene>
    <name evidence="5" type="ORF">HGI30_18885</name>
</gene>
<dbReference type="Gene3D" id="3.30.70.360">
    <property type="match status" value="1"/>
</dbReference>
<dbReference type="SUPFAM" id="SSF55031">
    <property type="entry name" value="Bacterial exopeptidase dimerisation domain"/>
    <property type="match status" value="1"/>
</dbReference>
<evidence type="ECO:0000256" key="4">
    <source>
        <dbReference type="PIRSR" id="PIRSR001235-2"/>
    </source>
</evidence>
<sequence length="418" mass="44100">MRSSGCSGEPAASAQPADSAGLIGPAGALGVTRLLYDGAWLEAQRRLERRLAEAGLEPRFDRAGSLYGRLAGTEAGSGVVLTGSHIDTVRRGGPYDGAYGVAAGIAALAALRRFCGPPQRTLEVVSLCEEEGSRFPLSYWGSGTMIGRYGLEGAARYRDAGGTTLEEAMLSAGFGRPEQPHPRRGDLAAFVELHVEQGIVLERGGEGIGVVQAIVGQRRYTFTVAGEANHAGTTPMRLRRDALAGAAEMALAAERAAVRRGEPMVATVGRIAAEPGTPNVVPGRVVFTLDVRHDDAQALEAFCRELLEELDGIAARRGLELQGELWMDAPPAPMDAGLAERLERAAARRGLAVRRMASGAGHDAQLLSELCPAAMLFVPSRAGISHSPLEFTEEAQLAAGLAVLIDALYELAYEERVP</sequence>
<feature type="binding site" evidence="3">
    <location>
        <position position="85"/>
    </location>
    <ligand>
        <name>Zn(2+)</name>
        <dbReference type="ChEBI" id="CHEBI:29105"/>
        <label>1</label>
    </ligand>
</feature>
<comment type="cofactor">
    <cofactor evidence="3">
        <name>Zn(2+)</name>
        <dbReference type="ChEBI" id="CHEBI:29105"/>
    </cofactor>
    <text evidence="3">Binds 2 Zn(2+) ions per subunit.</text>
</comment>
<evidence type="ECO:0000256" key="2">
    <source>
        <dbReference type="ARBA" id="ARBA00022801"/>
    </source>
</evidence>
<dbReference type="CDD" id="cd03884">
    <property type="entry name" value="M20_bAS"/>
    <property type="match status" value="1"/>
</dbReference>
<reference evidence="5 6" key="1">
    <citation type="submission" date="2020-04" db="EMBL/GenBank/DDBJ databases">
        <title>Novel Paenibacillus strain UniB2 isolated from commercial digestive syrup.</title>
        <authorList>
            <person name="Thorat V."/>
            <person name="Kirdat K."/>
            <person name="Tiwarekar B."/>
            <person name="Yadav A."/>
        </authorList>
    </citation>
    <scope>NUCLEOTIDE SEQUENCE [LARGE SCALE GENOMIC DNA]</scope>
    <source>
        <strain evidence="5 6">UniB2</strain>
    </source>
</reference>
<dbReference type="EMBL" id="CP051428">
    <property type="protein sequence ID" value="QJC54467.1"/>
    <property type="molecule type" value="Genomic_DNA"/>
</dbReference>
<evidence type="ECO:0000256" key="1">
    <source>
        <dbReference type="ARBA" id="ARBA00006153"/>
    </source>
</evidence>
<feature type="binding site" evidence="4">
    <location>
        <position position="279"/>
    </location>
    <ligand>
        <name>allantoate</name>
        <dbReference type="ChEBI" id="CHEBI:17536"/>
    </ligand>
</feature>
<dbReference type="Proteomes" id="UP000502136">
    <property type="component" value="Chromosome"/>
</dbReference>
<dbReference type="InterPro" id="IPR010158">
    <property type="entry name" value="Amidase_Cbmase"/>
</dbReference>
<dbReference type="NCBIfam" id="TIGR01879">
    <property type="entry name" value="hydantase"/>
    <property type="match status" value="1"/>
</dbReference>
<keyword evidence="3" id="KW-0862">Zinc</keyword>
<evidence type="ECO:0000313" key="6">
    <source>
        <dbReference type="Proteomes" id="UP000502136"/>
    </source>
</evidence>
<dbReference type="GO" id="GO:0016813">
    <property type="term" value="F:hydrolase activity, acting on carbon-nitrogen (but not peptide) bonds, in linear amidines"/>
    <property type="evidence" value="ECO:0007669"/>
    <property type="project" value="InterPro"/>
</dbReference>
<keyword evidence="3" id="KW-0479">Metal-binding</keyword>
<organism evidence="5 6">
    <name type="scientific">Paenibacillus albicereus</name>
    <dbReference type="NCBI Taxonomy" id="2726185"/>
    <lineage>
        <taxon>Bacteria</taxon>
        <taxon>Bacillati</taxon>
        <taxon>Bacillota</taxon>
        <taxon>Bacilli</taxon>
        <taxon>Bacillales</taxon>
        <taxon>Paenibacillaceae</taxon>
        <taxon>Paenibacillus</taxon>
    </lineage>
</organism>
<evidence type="ECO:0000313" key="5">
    <source>
        <dbReference type="EMBL" id="QJC54467.1"/>
    </source>
</evidence>
<dbReference type="PANTHER" id="PTHR32494:SF5">
    <property type="entry name" value="ALLANTOATE AMIDOHYDROLASE"/>
    <property type="match status" value="1"/>
</dbReference>
<dbReference type="GO" id="GO:0046872">
    <property type="term" value="F:metal ion binding"/>
    <property type="evidence" value="ECO:0007669"/>
    <property type="project" value="UniProtKB-KW"/>
</dbReference>
<feature type="binding site" evidence="3">
    <location>
        <position position="194"/>
    </location>
    <ligand>
        <name>Zn(2+)</name>
        <dbReference type="ChEBI" id="CHEBI:29105"/>
        <label>1</label>
    </ligand>
</feature>
<name>A0A6H2H483_9BACL</name>
<feature type="binding site" evidence="3">
    <location>
        <position position="386"/>
    </location>
    <ligand>
        <name>Zn(2+)</name>
        <dbReference type="ChEBI" id="CHEBI:29105"/>
        <label>2</label>
    </ligand>
</feature>
<proteinExistence type="inferred from homology"/>
<dbReference type="InterPro" id="IPR036264">
    <property type="entry name" value="Bact_exopeptidase_dim_dom"/>
</dbReference>
<feature type="binding site" evidence="3">
    <location>
        <position position="96"/>
    </location>
    <ligand>
        <name>Zn(2+)</name>
        <dbReference type="ChEBI" id="CHEBI:29105"/>
        <label>2</label>
    </ligand>
</feature>
<keyword evidence="2 5" id="KW-0378">Hydrolase</keyword>
<feature type="binding site" evidence="3">
    <location>
        <position position="96"/>
    </location>
    <ligand>
        <name>Zn(2+)</name>
        <dbReference type="ChEBI" id="CHEBI:29105"/>
        <label>1</label>
    </ligand>
</feature>
<dbReference type="Gene3D" id="3.40.630.10">
    <property type="entry name" value="Zn peptidases"/>
    <property type="match status" value="1"/>
</dbReference>
<evidence type="ECO:0000256" key="3">
    <source>
        <dbReference type="PIRSR" id="PIRSR001235-1"/>
    </source>
</evidence>
<dbReference type="PIRSF" id="PIRSF001235">
    <property type="entry name" value="Amidase_carbamoylase"/>
    <property type="match status" value="1"/>
</dbReference>
<feature type="binding site" evidence="4">
    <location>
        <position position="219"/>
    </location>
    <ligand>
        <name>allantoate</name>
        <dbReference type="ChEBI" id="CHEBI:17536"/>
    </ligand>
</feature>